<keyword evidence="4" id="KW-0472">Membrane</keyword>
<proteinExistence type="predicted"/>
<dbReference type="EMBL" id="MPDM01000006">
    <property type="protein sequence ID" value="OKL48044.1"/>
    <property type="molecule type" value="Genomic_DNA"/>
</dbReference>
<evidence type="ECO:0000313" key="6">
    <source>
        <dbReference type="EMBL" id="OKL48044.1"/>
    </source>
</evidence>
<keyword evidence="2 3" id="KW-0067">ATP-binding</keyword>
<reference evidence="7" key="1">
    <citation type="submission" date="2016-11" db="EMBL/GenBank/DDBJ databases">
        <title>Actinomyces gypaetusis sp. nov. isolated from Gypaetus barbatus in Qinghai Tibet Plateau China.</title>
        <authorList>
            <person name="Meng X."/>
        </authorList>
    </citation>
    <scope>NUCLEOTIDE SEQUENCE [LARGE SCALE GENOMIC DNA]</scope>
    <source>
        <strain evidence="7">DSM 15383</strain>
    </source>
</reference>
<evidence type="ECO:0000256" key="3">
    <source>
        <dbReference type="PROSITE-ProRule" id="PRU00289"/>
    </source>
</evidence>
<feature type="binding site" evidence="3">
    <location>
        <begin position="430"/>
        <end position="437"/>
    </location>
    <ligand>
        <name>ATP</name>
        <dbReference type="ChEBI" id="CHEBI:30616"/>
    </ligand>
</feature>
<dbReference type="InterPro" id="IPR027417">
    <property type="entry name" value="P-loop_NTPase"/>
</dbReference>
<organism evidence="6 7">
    <name type="scientific">Boudabousia marimammalium</name>
    <dbReference type="NCBI Taxonomy" id="156892"/>
    <lineage>
        <taxon>Bacteria</taxon>
        <taxon>Bacillati</taxon>
        <taxon>Actinomycetota</taxon>
        <taxon>Actinomycetes</taxon>
        <taxon>Actinomycetales</taxon>
        <taxon>Actinomycetaceae</taxon>
        <taxon>Boudabousia</taxon>
    </lineage>
</organism>
<dbReference type="InterPro" id="IPR050206">
    <property type="entry name" value="FtsK/SpoIIIE/SftA"/>
</dbReference>
<protein>
    <recommendedName>
        <fullName evidence="5">FtsK domain-containing protein</fullName>
    </recommendedName>
</protein>
<dbReference type="GO" id="GO:0005524">
    <property type="term" value="F:ATP binding"/>
    <property type="evidence" value="ECO:0007669"/>
    <property type="project" value="UniProtKB-UniRule"/>
</dbReference>
<dbReference type="OrthoDB" id="9807790at2"/>
<dbReference type="PROSITE" id="PS50901">
    <property type="entry name" value="FTSK"/>
    <property type="match status" value="1"/>
</dbReference>
<dbReference type="GO" id="GO:0003677">
    <property type="term" value="F:DNA binding"/>
    <property type="evidence" value="ECO:0007669"/>
    <property type="project" value="InterPro"/>
</dbReference>
<dbReference type="CDD" id="cd01127">
    <property type="entry name" value="TrwB_TraG_TraD_VirD4"/>
    <property type="match status" value="1"/>
</dbReference>
<dbReference type="SUPFAM" id="SSF52540">
    <property type="entry name" value="P-loop containing nucleoside triphosphate hydrolases"/>
    <property type="match status" value="1"/>
</dbReference>
<dbReference type="STRING" id="156892.BM477_06125"/>
<feature type="domain" description="FtsK" evidence="5">
    <location>
        <begin position="411"/>
        <end position="602"/>
    </location>
</feature>
<dbReference type="PANTHER" id="PTHR22683">
    <property type="entry name" value="SPORULATION PROTEIN RELATED"/>
    <property type="match status" value="1"/>
</dbReference>
<keyword evidence="4" id="KW-1133">Transmembrane helix</keyword>
<evidence type="ECO:0000256" key="1">
    <source>
        <dbReference type="ARBA" id="ARBA00022741"/>
    </source>
</evidence>
<evidence type="ECO:0000259" key="5">
    <source>
        <dbReference type="PROSITE" id="PS50901"/>
    </source>
</evidence>
<sequence length="896" mass="96973">MFSISDICAEAHLAVLSGPDAGVCLPPGPFGLSHGLSDPDLALAHGVWTWDADRNTGTLLLSHQAGVTRQLFQARPQLGPLLSLFRFSRRLYPGRSYQIRVGTRFASGNTIWQVRLRPGSGAIPAPQIEAERTTKIGKSWRLFALLPLLFSFTLLLRLTGWGGVETLRWLPALGGIMVLLLSYWVWRGKQKLPVLDPAQLLAAATLRCRGGAPPKSGEAAVSAWLSDGWVRRRPQLKDSGLPQVLTVTAGETICLTGPSALPAMRWWAAQLLLRRQSRHITDSSGTWELNRPSTFPENGGSAPTLRQIRLLSAKEAETAPPCQADEVLLVCAERTSQAPWDCNLISTAPPAVGSANWWRQLMKPTASSGLQQSNLALERNGWMTKPRSIAQNWQKNHPGLSTEVGAQCGDSAPSYWLDLAASGPHALVAGTSGSGKSEALLTWLGTLCTRHSPTQLSLILIDYKGGATFNRLAGLPHTMGVLTDLDTELTVRALAGISLELKRREQVFASRGLSDYDSWLAAKTDSDEILPRLLIAVDEFRELAQHAPAQMESLIRLASQGRSLGMHLILATQRPAGAVDSTIRANCPLRVALRVTDSADSYDVLGDGSAATLETKPGNAIVQAEQSTAIRFDYLPKTDLDQLVKACQIAAKSVGRTGCRVQTPWTEPLPETLTQDHPALLSYQQSTPVSLPLGLYDAGPSEPAQVFGIDPGTIVTAGGGNTWQQELTESLLASAHRANWETIRVGPDLNGPHDFDWHDPNWLQTVHAEQCLDSTASGRLMILEAADQWLKYANFTPGQIAAEATFRSIRQSQTSLLIIGDSAVFTAASQNQADLLLAPAALDPISASRLGLSPTTSTRTRPRPFSGLIIREGQAQTFTLTRPKPLAREESSPARF</sequence>
<dbReference type="Pfam" id="PF01580">
    <property type="entry name" value="FtsK_SpoIIIE"/>
    <property type="match status" value="1"/>
</dbReference>
<accession>A0A1Q5PLW1</accession>
<keyword evidence="7" id="KW-1185">Reference proteome</keyword>
<dbReference type="RefSeq" id="WP_075361812.1">
    <property type="nucleotide sequence ID" value="NZ_MPDM01000006.1"/>
</dbReference>
<comment type="caution">
    <text evidence="6">The sequence shown here is derived from an EMBL/GenBank/DDBJ whole genome shotgun (WGS) entry which is preliminary data.</text>
</comment>
<evidence type="ECO:0000313" key="7">
    <source>
        <dbReference type="Proteomes" id="UP000186465"/>
    </source>
</evidence>
<evidence type="ECO:0000256" key="2">
    <source>
        <dbReference type="ARBA" id="ARBA00022840"/>
    </source>
</evidence>
<dbReference type="Gene3D" id="3.40.50.300">
    <property type="entry name" value="P-loop containing nucleotide triphosphate hydrolases"/>
    <property type="match status" value="1"/>
</dbReference>
<dbReference type="PANTHER" id="PTHR22683:SF1">
    <property type="entry name" value="TYPE VII SECRETION SYSTEM PROTEIN ESSC"/>
    <property type="match status" value="1"/>
</dbReference>
<dbReference type="InterPro" id="IPR002543">
    <property type="entry name" value="FtsK_dom"/>
</dbReference>
<gene>
    <name evidence="6" type="ORF">BM477_06125</name>
</gene>
<name>A0A1Q5PLW1_9ACTO</name>
<keyword evidence="1 3" id="KW-0547">Nucleotide-binding</keyword>
<keyword evidence="4" id="KW-0812">Transmembrane</keyword>
<feature type="transmembrane region" description="Helical" evidence="4">
    <location>
        <begin position="169"/>
        <end position="186"/>
    </location>
</feature>
<dbReference type="AlphaFoldDB" id="A0A1Q5PLW1"/>
<evidence type="ECO:0000256" key="4">
    <source>
        <dbReference type="SAM" id="Phobius"/>
    </source>
</evidence>
<dbReference type="Proteomes" id="UP000186465">
    <property type="component" value="Unassembled WGS sequence"/>
</dbReference>
<feature type="transmembrane region" description="Helical" evidence="4">
    <location>
        <begin position="142"/>
        <end position="163"/>
    </location>
</feature>